<dbReference type="RefSeq" id="XP_011085075.1">
    <property type="nucleotide sequence ID" value="XM_011086773.2"/>
</dbReference>
<dbReference type="Pfam" id="PF07993">
    <property type="entry name" value="NAD_binding_4"/>
    <property type="match status" value="1"/>
</dbReference>
<evidence type="ECO:0000259" key="5">
    <source>
        <dbReference type="Pfam" id="PF03015"/>
    </source>
</evidence>
<dbReference type="InterPro" id="IPR033640">
    <property type="entry name" value="FAR_C"/>
</dbReference>
<dbReference type="GO" id="GO:0010345">
    <property type="term" value="P:suberin biosynthetic process"/>
    <property type="evidence" value="ECO:0007669"/>
    <property type="project" value="TreeGrafter"/>
</dbReference>
<accession>A0A6I9TUZ4</accession>
<keyword evidence="3 4" id="KW-0443">Lipid metabolism</keyword>
<dbReference type="PANTHER" id="PTHR11011:SF45">
    <property type="entry name" value="FATTY ACYL-COA REDUCTASE CG8306-RELATED"/>
    <property type="match status" value="1"/>
</dbReference>
<dbReference type="KEGG" id="sind:105167171"/>
<keyword evidence="7" id="KW-1185">Reference proteome</keyword>
<comment type="catalytic activity">
    <reaction evidence="4">
        <text>a long-chain fatty acyl-CoA + 2 NADPH + 2 H(+) = a long-chain primary fatty alcohol + 2 NADP(+) + CoA</text>
        <dbReference type="Rhea" id="RHEA:52716"/>
        <dbReference type="ChEBI" id="CHEBI:15378"/>
        <dbReference type="ChEBI" id="CHEBI:57287"/>
        <dbReference type="ChEBI" id="CHEBI:57783"/>
        <dbReference type="ChEBI" id="CHEBI:58349"/>
        <dbReference type="ChEBI" id="CHEBI:77396"/>
        <dbReference type="ChEBI" id="CHEBI:83139"/>
        <dbReference type="EC" id="1.2.1.84"/>
    </reaction>
</comment>
<evidence type="ECO:0000256" key="3">
    <source>
        <dbReference type="ARBA" id="ARBA00023098"/>
    </source>
</evidence>
<dbReference type="SUPFAM" id="SSF51735">
    <property type="entry name" value="NAD(P)-binding Rossmann-fold domains"/>
    <property type="match status" value="1"/>
</dbReference>
<dbReference type="AlphaFoldDB" id="A0A6I9TUZ4"/>
<comment type="similarity">
    <text evidence="1 4">Belongs to the fatty acyl-CoA reductase family.</text>
</comment>
<gene>
    <name evidence="8" type="primary">LOC105167171</name>
</gene>
<dbReference type="GeneID" id="105167171"/>
<dbReference type="EC" id="1.2.1.84" evidence="4"/>
<keyword evidence="4" id="KW-0521">NADP</keyword>
<evidence type="ECO:0000313" key="8">
    <source>
        <dbReference type="RefSeq" id="XP_011085075.1"/>
    </source>
</evidence>
<organism evidence="7 8">
    <name type="scientific">Sesamum indicum</name>
    <name type="common">Oriental sesame</name>
    <name type="synonym">Sesamum orientale</name>
    <dbReference type="NCBI Taxonomy" id="4182"/>
    <lineage>
        <taxon>Eukaryota</taxon>
        <taxon>Viridiplantae</taxon>
        <taxon>Streptophyta</taxon>
        <taxon>Embryophyta</taxon>
        <taxon>Tracheophyta</taxon>
        <taxon>Spermatophyta</taxon>
        <taxon>Magnoliopsida</taxon>
        <taxon>eudicotyledons</taxon>
        <taxon>Gunneridae</taxon>
        <taxon>Pentapetalae</taxon>
        <taxon>asterids</taxon>
        <taxon>lamiids</taxon>
        <taxon>Lamiales</taxon>
        <taxon>Pedaliaceae</taxon>
        <taxon>Sesamum</taxon>
    </lineage>
</organism>
<evidence type="ECO:0000256" key="2">
    <source>
        <dbReference type="ARBA" id="ARBA00022516"/>
    </source>
</evidence>
<keyword evidence="4" id="KW-0560">Oxidoreductase</keyword>
<dbReference type="CDD" id="cd05236">
    <property type="entry name" value="FAR-N_SDR_e"/>
    <property type="match status" value="1"/>
</dbReference>
<dbReference type="OrthoDB" id="429813at2759"/>
<dbReference type="GO" id="GO:0102965">
    <property type="term" value="F:alcohol-forming long-chain fatty acyl-CoA reductase activity"/>
    <property type="evidence" value="ECO:0007669"/>
    <property type="project" value="UniProtKB-EC"/>
</dbReference>
<dbReference type="InParanoid" id="A0A6I9TUZ4"/>
<evidence type="ECO:0000259" key="6">
    <source>
        <dbReference type="Pfam" id="PF07993"/>
    </source>
</evidence>
<protein>
    <recommendedName>
        <fullName evidence="4">Fatty acyl-CoA reductase</fullName>
        <ecNumber evidence="4">1.2.1.84</ecNumber>
    </recommendedName>
</protein>
<reference evidence="8" key="1">
    <citation type="submission" date="2025-08" db="UniProtKB">
        <authorList>
            <consortium name="RefSeq"/>
        </authorList>
    </citation>
    <scope>IDENTIFICATION</scope>
</reference>
<keyword evidence="2 4" id="KW-0444">Lipid biosynthesis</keyword>
<dbReference type="GO" id="GO:0080019">
    <property type="term" value="F:alcohol-forming very long-chain fatty acyl-CoA reductase activity"/>
    <property type="evidence" value="ECO:0007669"/>
    <property type="project" value="InterPro"/>
</dbReference>
<dbReference type="InterPro" id="IPR036291">
    <property type="entry name" value="NAD(P)-bd_dom_sf"/>
</dbReference>
<feature type="domain" description="Thioester reductase (TE)" evidence="6">
    <location>
        <begin position="107"/>
        <end position="415"/>
    </location>
</feature>
<comment type="function">
    <text evidence="4">Catalyzes the reduction of fatty acyl-CoA to fatty alcohols.</text>
</comment>
<sequence length="594" mass="67452">MSLTQTTSFLCPENTLSFLHKAKVSCLPVKSCYDYDKTKFSLFSNGKSRYPRTSNISKLSVLYNGYPYFPSLHHPLESELLPAASDHDGVDRGIGILEFFQGKNIFITGATGLVGKALIEKLLRSTSVGKIYLLIKAEDKEAAVDRLKKEIVDSELFKCVREKHGNIYNYQELVKEKLIPVVGNICDPNLGMDLNSSRAIMKDVDVIIESAASTTLNDRYDFLLDTNVNAPQRLMRFAKTCKNLKLFVHISTAYVNGRKEGLILEKPLIMGENGRKDINDDDEMSLCSSPRLDLADEISLAMKSTSQHDQDYDVTKNLKRLGLERANIFGWYNAYHLTKAMGEMVLNEIKEDIPLLIIRPTVIESSYKEPVPGWIQGNRMFDPVIISYGKGQLPAYLADPQVHMDIIPVDMVVNSTIAAIAKHASNSYKAESNVYHVASGVVNPLRFCDFFEILHEYFNSTPLFNIKKDIRKIKCFSNMNELSKYTREAILLSNEMGDAIDDDEIEEKMVGRVKSRAKAKVAYAEQLCKMYEFIGFIQGRFDTSNTQKLLKEMSQEEQLEFEVDATKIDWRNYFLEIHIPGLRKYVLNDKTMSV</sequence>
<evidence type="ECO:0000256" key="4">
    <source>
        <dbReference type="RuleBase" id="RU363097"/>
    </source>
</evidence>
<evidence type="ECO:0000313" key="7">
    <source>
        <dbReference type="Proteomes" id="UP000504604"/>
    </source>
</evidence>
<evidence type="ECO:0000256" key="1">
    <source>
        <dbReference type="ARBA" id="ARBA00005928"/>
    </source>
</evidence>
<dbReference type="Pfam" id="PF03015">
    <property type="entry name" value="Sterile"/>
    <property type="match status" value="1"/>
</dbReference>
<dbReference type="CDD" id="cd09071">
    <property type="entry name" value="FAR_C"/>
    <property type="match status" value="1"/>
</dbReference>
<feature type="domain" description="Fatty acyl-CoA reductase C-terminal" evidence="5">
    <location>
        <begin position="515"/>
        <end position="589"/>
    </location>
</feature>
<dbReference type="GO" id="GO:0035336">
    <property type="term" value="P:long-chain fatty-acyl-CoA metabolic process"/>
    <property type="evidence" value="ECO:0007669"/>
    <property type="project" value="TreeGrafter"/>
</dbReference>
<dbReference type="Proteomes" id="UP000504604">
    <property type="component" value="Linkage group LG7"/>
</dbReference>
<dbReference type="InterPro" id="IPR013120">
    <property type="entry name" value="FAR_NAD-bd"/>
</dbReference>
<dbReference type="PANTHER" id="PTHR11011">
    <property type="entry name" value="MALE STERILITY PROTEIN 2-RELATED"/>
    <property type="match status" value="1"/>
</dbReference>
<proteinExistence type="inferred from homology"/>
<name>A0A6I9TUZ4_SESIN</name>
<dbReference type="InterPro" id="IPR026055">
    <property type="entry name" value="FAR"/>
</dbReference>
<dbReference type="Gene3D" id="3.40.50.720">
    <property type="entry name" value="NAD(P)-binding Rossmann-like Domain"/>
    <property type="match status" value="1"/>
</dbReference>